<dbReference type="EMBL" id="BSTI01000018">
    <property type="protein sequence ID" value="GLY69850.1"/>
    <property type="molecule type" value="Genomic_DNA"/>
</dbReference>
<evidence type="ECO:0000256" key="3">
    <source>
        <dbReference type="ARBA" id="ARBA00022475"/>
    </source>
</evidence>
<evidence type="ECO:0000256" key="5">
    <source>
        <dbReference type="ARBA" id="ARBA00022989"/>
    </source>
</evidence>
<feature type="transmembrane region" description="Helical" evidence="7">
    <location>
        <begin position="69"/>
        <end position="92"/>
    </location>
</feature>
<evidence type="ECO:0000256" key="6">
    <source>
        <dbReference type="ARBA" id="ARBA00023136"/>
    </source>
</evidence>
<feature type="transmembrane region" description="Helical" evidence="7">
    <location>
        <begin position="153"/>
        <end position="176"/>
    </location>
</feature>
<sequence length="240" mass="25688">MEQFLLAEGAAEPLGGLAGWAVDLMDSLGGPGVALTVGADNLFPPIPSELVLPLAGFSASQGTLSLPGALAWTTAGSVVGAIIVYLLGAMLGRARTRALIAKIPLLKVSDFDRAEAWFTRHGTKAVFLGRMVPLFRSVISLPAGVERMNLPKFLFLTTAGSLIWNTIFVLAGYALGVKWYLVNEYADIFQRIVIVAVAVVVALFVVIRLRNRGRGRGPADPDATQVIDVWSTGRGRSWER</sequence>
<accession>A0A9W6R9F6</accession>
<keyword evidence="6 7" id="KW-0472">Membrane</keyword>
<keyword evidence="3" id="KW-1003">Cell membrane</keyword>
<keyword evidence="4 7" id="KW-0812">Transmembrane</keyword>
<keyword evidence="5 7" id="KW-1133">Transmembrane helix</keyword>
<dbReference type="Proteomes" id="UP001165136">
    <property type="component" value="Unassembled WGS sequence"/>
</dbReference>
<feature type="domain" description="VTT" evidence="8">
    <location>
        <begin position="46"/>
        <end position="173"/>
    </location>
</feature>
<gene>
    <name evidence="9" type="ORF">Atai01_64690</name>
</gene>
<dbReference type="InterPro" id="IPR032816">
    <property type="entry name" value="VTT_dom"/>
</dbReference>
<keyword evidence="10" id="KW-1185">Reference proteome</keyword>
<dbReference type="AlphaFoldDB" id="A0A9W6R9F6"/>
<name>A0A9W6R9F6_9PSEU</name>
<evidence type="ECO:0000313" key="9">
    <source>
        <dbReference type="EMBL" id="GLY69850.1"/>
    </source>
</evidence>
<evidence type="ECO:0000259" key="8">
    <source>
        <dbReference type="Pfam" id="PF09335"/>
    </source>
</evidence>
<evidence type="ECO:0000256" key="7">
    <source>
        <dbReference type="SAM" id="Phobius"/>
    </source>
</evidence>
<evidence type="ECO:0000256" key="4">
    <source>
        <dbReference type="ARBA" id="ARBA00022692"/>
    </source>
</evidence>
<protein>
    <submittedName>
        <fullName evidence="9">DedA family protein</fullName>
    </submittedName>
</protein>
<evidence type="ECO:0000256" key="2">
    <source>
        <dbReference type="ARBA" id="ARBA00010792"/>
    </source>
</evidence>
<organism evidence="9 10">
    <name type="scientific">Amycolatopsis taiwanensis</name>
    <dbReference type="NCBI Taxonomy" id="342230"/>
    <lineage>
        <taxon>Bacteria</taxon>
        <taxon>Bacillati</taxon>
        <taxon>Actinomycetota</taxon>
        <taxon>Actinomycetes</taxon>
        <taxon>Pseudonocardiales</taxon>
        <taxon>Pseudonocardiaceae</taxon>
        <taxon>Amycolatopsis</taxon>
    </lineage>
</organism>
<comment type="similarity">
    <text evidence="2">Belongs to the DedA family.</text>
</comment>
<dbReference type="PANTHER" id="PTHR42709:SF6">
    <property type="entry name" value="UNDECAPRENYL PHOSPHATE TRANSPORTER A"/>
    <property type="match status" value="1"/>
</dbReference>
<dbReference type="GO" id="GO:0005886">
    <property type="term" value="C:plasma membrane"/>
    <property type="evidence" value="ECO:0007669"/>
    <property type="project" value="UniProtKB-SubCell"/>
</dbReference>
<reference evidence="9" key="1">
    <citation type="submission" date="2023-03" db="EMBL/GenBank/DDBJ databases">
        <title>Amycolatopsis taiwanensis NBRC 103393.</title>
        <authorList>
            <person name="Ichikawa N."/>
            <person name="Sato H."/>
            <person name="Tonouchi N."/>
        </authorList>
    </citation>
    <scope>NUCLEOTIDE SEQUENCE</scope>
    <source>
        <strain evidence="9">NBRC 103393</strain>
    </source>
</reference>
<evidence type="ECO:0000256" key="1">
    <source>
        <dbReference type="ARBA" id="ARBA00004651"/>
    </source>
</evidence>
<feature type="transmembrane region" description="Helical" evidence="7">
    <location>
        <begin position="188"/>
        <end position="207"/>
    </location>
</feature>
<dbReference type="Pfam" id="PF09335">
    <property type="entry name" value="VTT_dom"/>
    <property type="match status" value="1"/>
</dbReference>
<dbReference type="InterPro" id="IPR051311">
    <property type="entry name" value="DedA_domain"/>
</dbReference>
<dbReference type="PANTHER" id="PTHR42709">
    <property type="entry name" value="ALKALINE PHOSPHATASE LIKE PROTEIN"/>
    <property type="match status" value="1"/>
</dbReference>
<evidence type="ECO:0000313" key="10">
    <source>
        <dbReference type="Proteomes" id="UP001165136"/>
    </source>
</evidence>
<comment type="subcellular location">
    <subcellularLocation>
        <location evidence="1">Cell membrane</location>
        <topology evidence="1">Multi-pass membrane protein</topology>
    </subcellularLocation>
</comment>
<comment type="caution">
    <text evidence="9">The sequence shown here is derived from an EMBL/GenBank/DDBJ whole genome shotgun (WGS) entry which is preliminary data.</text>
</comment>
<dbReference type="RefSeq" id="WP_285489240.1">
    <property type="nucleotide sequence ID" value="NZ_BSTI01000018.1"/>
</dbReference>
<proteinExistence type="inferred from homology"/>